<comment type="subunit">
    <text evidence="2">Homodimer.</text>
</comment>
<evidence type="ECO:0000256" key="1">
    <source>
        <dbReference type="ARBA" id="ARBA00001947"/>
    </source>
</evidence>
<reference evidence="8" key="1">
    <citation type="journal article" date="2023" name="Proc. Natl. Acad. Sci. U.S.A.">
        <title>Genomic and structural basis for evolution of tropane alkaloid biosynthesis.</title>
        <authorList>
            <person name="Wanga Y.-J."/>
            <person name="Taina T."/>
            <person name="Yua J.-Y."/>
            <person name="Lia J."/>
            <person name="Xua B."/>
            <person name="Chenc J."/>
            <person name="D'Auriad J.C."/>
            <person name="Huanga J.-P."/>
            <person name="Huanga S.-X."/>
        </authorList>
    </citation>
    <scope>NUCLEOTIDE SEQUENCE [LARGE SCALE GENOMIC DNA]</scope>
    <source>
        <strain evidence="8">cv. KIB-2019</strain>
    </source>
</reference>
<name>A0A9Q1MG46_9SOLA</name>
<dbReference type="Proteomes" id="UP001152561">
    <property type="component" value="Unassembled WGS sequence"/>
</dbReference>
<dbReference type="GO" id="GO:0008270">
    <property type="term" value="F:zinc ion binding"/>
    <property type="evidence" value="ECO:0007669"/>
    <property type="project" value="TreeGrafter"/>
</dbReference>
<protein>
    <recommendedName>
        <fullName evidence="9">Alcohol dehydrogenase</fullName>
    </recommendedName>
</protein>
<evidence type="ECO:0008006" key="9">
    <source>
        <dbReference type="Google" id="ProtNLM"/>
    </source>
</evidence>
<gene>
    <name evidence="7" type="ORF">K7X08_013434</name>
</gene>
<dbReference type="InterPro" id="IPR036291">
    <property type="entry name" value="NAD(P)-bd_dom_sf"/>
</dbReference>
<evidence type="ECO:0000256" key="3">
    <source>
        <dbReference type="ARBA" id="ARBA00022723"/>
    </source>
</evidence>
<feature type="domain" description="Alcohol dehydrogenase-like N-terminal" evidence="6">
    <location>
        <begin position="43"/>
        <end position="141"/>
    </location>
</feature>
<dbReference type="InterPro" id="IPR013154">
    <property type="entry name" value="ADH-like_N"/>
</dbReference>
<keyword evidence="3" id="KW-0479">Metal-binding</keyword>
<evidence type="ECO:0000259" key="6">
    <source>
        <dbReference type="Pfam" id="PF08240"/>
    </source>
</evidence>
<evidence type="ECO:0000256" key="4">
    <source>
        <dbReference type="ARBA" id="ARBA00022833"/>
    </source>
</evidence>
<dbReference type="Gene3D" id="3.40.50.720">
    <property type="entry name" value="NAD(P)-binding Rossmann-like Domain"/>
    <property type="match status" value="1"/>
</dbReference>
<keyword evidence="4" id="KW-0862">Zinc</keyword>
<organism evidence="7 8">
    <name type="scientific">Anisodus acutangulus</name>
    <dbReference type="NCBI Taxonomy" id="402998"/>
    <lineage>
        <taxon>Eukaryota</taxon>
        <taxon>Viridiplantae</taxon>
        <taxon>Streptophyta</taxon>
        <taxon>Embryophyta</taxon>
        <taxon>Tracheophyta</taxon>
        <taxon>Spermatophyta</taxon>
        <taxon>Magnoliopsida</taxon>
        <taxon>eudicotyledons</taxon>
        <taxon>Gunneridae</taxon>
        <taxon>Pentapetalae</taxon>
        <taxon>asterids</taxon>
        <taxon>lamiids</taxon>
        <taxon>Solanales</taxon>
        <taxon>Solanaceae</taxon>
        <taxon>Solanoideae</taxon>
        <taxon>Hyoscyameae</taxon>
        <taxon>Anisodus</taxon>
    </lineage>
</organism>
<evidence type="ECO:0000313" key="8">
    <source>
        <dbReference type="Proteomes" id="UP001152561"/>
    </source>
</evidence>
<sequence length="242" mass="26309">MATNGISHVNGTLAKVITCRAAVAYDPGQPLVVEQVQVDPPQKMEVRIKILFTSICHTDLSAWKGEFTVEFLGHEASGGGERVTEGDHVVPIFNGEFVYCKSSKKTNLCGKFRVNPFESVMASDGKCSEYTVVDSACLVKIYSNAPLDKMTLLSCGVVEGARTRGASKIIGVDINPEKRIKGQAIGITDFINAKEIDVPVHERIREMTEGGVHYSFECAGNLDVLREAFLSTHDGWGMAIVL</sequence>
<proteinExistence type="predicted"/>
<dbReference type="Pfam" id="PF00107">
    <property type="entry name" value="ADH_zinc_N"/>
    <property type="match status" value="1"/>
</dbReference>
<comment type="caution">
    <text evidence="7">The sequence shown here is derived from an EMBL/GenBank/DDBJ whole genome shotgun (WGS) entry which is preliminary data.</text>
</comment>
<evidence type="ECO:0000259" key="5">
    <source>
        <dbReference type="Pfam" id="PF00107"/>
    </source>
</evidence>
<dbReference type="EMBL" id="JAJAGQ010000008">
    <property type="protein sequence ID" value="KAJ8555938.1"/>
    <property type="molecule type" value="Genomic_DNA"/>
</dbReference>
<dbReference type="InterPro" id="IPR013149">
    <property type="entry name" value="ADH-like_C"/>
</dbReference>
<dbReference type="Gene3D" id="3.90.180.10">
    <property type="entry name" value="Medium-chain alcohol dehydrogenases, catalytic domain"/>
    <property type="match status" value="1"/>
</dbReference>
<dbReference type="SUPFAM" id="SSF51735">
    <property type="entry name" value="NAD(P)-binding Rossmann-fold domains"/>
    <property type="match status" value="1"/>
</dbReference>
<dbReference type="InterPro" id="IPR011032">
    <property type="entry name" value="GroES-like_sf"/>
</dbReference>
<accession>A0A9Q1MG46</accession>
<keyword evidence="8" id="KW-1185">Reference proteome</keyword>
<dbReference type="PANTHER" id="PTHR43880:SF56">
    <property type="entry name" value="ALCOHOL DEHYDROGENASE-LIKE 4"/>
    <property type="match status" value="1"/>
</dbReference>
<dbReference type="GO" id="GO:0051903">
    <property type="term" value="F:S-(hydroxymethyl)glutathione dehydrogenase [NAD(P)+] activity"/>
    <property type="evidence" value="ECO:0007669"/>
    <property type="project" value="TreeGrafter"/>
</dbReference>
<dbReference type="PANTHER" id="PTHR43880">
    <property type="entry name" value="ALCOHOL DEHYDROGENASE"/>
    <property type="match status" value="1"/>
</dbReference>
<dbReference type="GO" id="GO:0046294">
    <property type="term" value="P:formaldehyde catabolic process"/>
    <property type="evidence" value="ECO:0007669"/>
    <property type="project" value="TreeGrafter"/>
</dbReference>
<dbReference type="Pfam" id="PF08240">
    <property type="entry name" value="ADH_N"/>
    <property type="match status" value="1"/>
</dbReference>
<feature type="domain" description="Alcohol dehydrogenase-like C-terminal" evidence="5">
    <location>
        <begin position="156"/>
        <end position="238"/>
    </location>
</feature>
<dbReference type="FunFam" id="3.40.50.720:FF:000003">
    <property type="entry name" value="S-(hydroxymethyl)glutathione dehydrogenase"/>
    <property type="match status" value="1"/>
</dbReference>
<dbReference type="OrthoDB" id="417550at2759"/>
<evidence type="ECO:0000313" key="7">
    <source>
        <dbReference type="EMBL" id="KAJ8555938.1"/>
    </source>
</evidence>
<evidence type="ECO:0000256" key="2">
    <source>
        <dbReference type="ARBA" id="ARBA00011738"/>
    </source>
</evidence>
<dbReference type="AlphaFoldDB" id="A0A9Q1MG46"/>
<dbReference type="GO" id="GO:0005829">
    <property type="term" value="C:cytosol"/>
    <property type="evidence" value="ECO:0007669"/>
    <property type="project" value="TreeGrafter"/>
</dbReference>
<dbReference type="SUPFAM" id="SSF50129">
    <property type="entry name" value="GroES-like"/>
    <property type="match status" value="1"/>
</dbReference>
<comment type="cofactor">
    <cofactor evidence="1">
        <name>Zn(2+)</name>
        <dbReference type="ChEBI" id="CHEBI:29105"/>
    </cofactor>
</comment>